<comment type="similarity">
    <text evidence="3">Belongs to the RNase H family.</text>
</comment>
<name>A0A6C0GZV3_9ZZZZ</name>
<sequence length="801" mass="92923">MYRHIQELKNNPATENLGMKWSEEEINVLLIEIKTNIELEIIALNHKRTIGSIRGKLYNIAEHYINDKKININEVSKIVNIPVIKINEYLEKDNNKYYVVIKGRVPGVYDTWKECSKQVFKYSHAHYKSYKTKKEAEEVFNSEYVEADILSKEEVEDQSNLNNLINHGKAWTKIEIKELIEFIKNKNINEVSNELVLKHKRSISAIKSMLYHIGSYYQKYMKYNDQQLSDTIGISIEDINNYYIKYNKKVPPKLKHILDKFNNIETVNLIKESEQEVIVEPKIIKLNTQQQEAIDSFREKKSIFLTGPAGTGKSVTLKEIIKFCEQENKKFGVTATTGTAAFLISGKTLHSYLGIGLGKDSPQEIFEFVRYKLKHVADKLRELDVLIIDEISMLDKELFQKISKYLSLLRKNSKPFGGLQLVLTGDFCQLEPINGEYCFLSDIWKQLNMETIYLHKLIRQDGDTKFQKMLSNFRYGICSEKNYQTLSSLKDTEFGDVKPTKLYPRNVDVDRINKEEYDKLIKSGAEMIKYETKLPACSKKNKEKSEKWIKSLELPEFVELCVGAQVVVLANIDQDAGIVNGTRGVIISLNKNKVIIKRVNGSKIDIQYYKTTNIEDETLVVQYIPLKLAYALSIHRSQGMTLDAIEIDIGQKIFAAGQAYTALSRAQCLKSVKVVAISKNSFIINKDVLEFYNKIENDLKDKNDKYIKSIINMVIYNLANHIELNNTLDFIWEFISGDDDETLDFFDEYNYEKLKLDYMEYEIKAEDDKINKLIKMVHNTKRYMLNDIDLVKDKLLEFELS</sequence>
<keyword evidence="14" id="KW-0460">Magnesium</keyword>
<keyword evidence="10" id="KW-0227">DNA damage</keyword>
<dbReference type="Pfam" id="PF21530">
    <property type="entry name" value="Pif1_2B_dom"/>
    <property type="match status" value="1"/>
</dbReference>
<evidence type="ECO:0000256" key="11">
    <source>
        <dbReference type="ARBA" id="ARBA00022801"/>
    </source>
</evidence>
<keyword evidence="11" id="KW-0378">Hydrolase</keyword>
<dbReference type="GO" id="GO:0004523">
    <property type="term" value="F:RNA-DNA hybrid ribonuclease activity"/>
    <property type="evidence" value="ECO:0007669"/>
    <property type="project" value="UniProtKB-EC"/>
</dbReference>
<keyword evidence="17" id="KW-0413">Isomerase</keyword>
<evidence type="ECO:0000256" key="17">
    <source>
        <dbReference type="ARBA" id="ARBA00023235"/>
    </source>
</evidence>
<evidence type="ECO:0000256" key="15">
    <source>
        <dbReference type="ARBA" id="ARBA00023125"/>
    </source>
</evidence>
<dbReference type="InterPro" id="IPR027417">
    <property type="entry name" value="P-loop_NTPase"/>
</dbReference>
<dbReference type="InterPro" id="IPR011320">
    <property type="entry name" value="RNase_H1_N"/>
</dbReference>
<dbReference type="InterPro" id="IPR049163">
    <property type="entry name" value="Pif1-like_2B_dom"/>
</dbReference>
<keyword evidence="12" id="KW-0347">Helicase</keyword>
<dbReference type="InterPro" id="IPR051055">
    <property type="entry name" value="PIF1_helicase"/>
</dbReference>
<evidence type="ECO:0000259" key="18">
    <source>
        <dbReference type="SMART" id="SM00382"/>
    </source>
</evidence>
<dbReference type="InterPro" id="IPR037056">
    <property type="entry name" value="RNase_H1_N_sf"/>
</dbReference>
<evidence type="ECO:0000313" key="19">
    <source>
        <dbReference type="EMBL" id="QHT73802.1"/>
    </source>
</evidence>
<evidence type="ECO:0000256" key="9">
    <source>
        <dbReference type="ARBA" id="ARBA00022759"/>
    </source>
</evidence>
<dbReference type="SUPFAM" id="SSF55658">
    <property type="entry name" value="L9 N-domain-like"/>
    <property type="match status" value="1"/>
</dbReference>
<dbReference type="SMART" id="SM00382">
    <property type="entry name" value="AAA"/>
    <property type="match status" value="1"/>
</dbReference>
<feature type="domain" description="AAA+ ATPase" evidence="18">
    <location>
        <begin position="299"/>
        <end position="592"/>
    </location>
</feature>
<dbReference type="CDD" id="cd18037">
    <property type="entry name" value="DEXSc_Pif1_like"/>
    <property type="match status" value="1"/>
</dbReference>
<comment type="cofactor">
    <cofactor evidence="1">
        <name>Mg(2+)</name>
        <dbReference type="ChEBI" id="CHEBI:18420"/>
    </cofactor>
</comment>
<evidence type="ECO:0000256" key="7">
    <source>
        <dbReference type="ARBA" id="ARBA00022723"/>
    </source>
</evidence>
<keyword evidence="6" id="KW-0540">Nuclease</keyword>
<dbReference type="Pfam" id="PF05970">
    <property type="entry name" value="PIF1"/>
    <property type="match status" value="1"/>
</dbReference>
<dbReference type="SUPFAM" id="SSF52540">
    <property type="entry name" value="P-loop containing nucleoside triphosphate hydrolases"/>
    <property type="match status" value="2"/>
</dbReference>
<keyword evidence="9" id="KW-0255">Endonuclease</keyword>
<dbReference type="EMBL" id="MN739832">
    <property type="protein sequence ID" value="QHT73802.1"/>
    <property type="molecule type" value="Genomic_DNA"/>
</dbReference>
<dbReference type="InterPro" id="IPR009027">
    <property type="entry name" value="Ribosomal_bL9/RNase_H1_N"/>
</dbReference>
<dbReference type="AlphaFoldDB" id="A0A6C0GZV3"/>
<evidence type="ECO:0000256" key="10">
    <source>
        <dbReference type="ARBA" id="ARBA00022763"/>
    </source>
</evidence>
<keyword evidence="8" id="KW-0547">Nucleotide-binding</keyword>
<evidence type="ECO:0000256" key="1">
    <source>
        <dbReference type="ARBA" id="ARBA00001946"/>
    </source>
</evidence>
<evidence type="ECO:0000256" key="16">
    <source>
        <dbReference type="ARBA" id="ARBA00023204"/>
    </source>
</evidence>
<evidence type="ECO:0000256" key="6">
    <source>
        <dbReference type="ARBA" id="ARBA00022722"/>
    </source>
</evidence>
<evidence type="ECO:0000256" key="5">
    <source>
        <dbReference type="ARBA" id="ARBA00017721"/>
    </source>
</evidence>
<keyword evidence="16" id="KW-0234">DNA repair</keyword>
<keyword evidence="15" id="KW-0238">DNA-binding</keyword>
<dbReference type="GO" id="GO:0046872">
    <property type="term" value="F:metal ion binding"/>
    <property type="evidence" value="ECO:0007669"/>
    <property type="project" value="UniProtKB-KW"/>
</dbReference>
<evidence type="ECO:0000256" key="13">
    <source>
        <dbReference type="ARBA" id="ARBA00022840"/>
    </source>
</evidence>
<keyword evidence="7" id="KW-0479">Metal-binding</keyword>
<evidence type="ECO:0000256" key="12">
    <source>
        <dbReference type="ARBA" id="ARBA00022806"/>
    </source>
</evidence>
<proteinExistence type="inferred from homology"/>
<dbReference type="GO" id="GO:0003678">
    <property type="term" value="F:DNA helicase activity"/>
    <property type="evidence" value="ECO:0007669"/>
    <property type="project" value="InterPro"/>
</dbReference>
<evidence type="ECO:0000256" key="2">
    <source>
        <dbReference type="ARBA" id="ARBA00004065"/>
    </source>
</evidence>
<evidence type="ECO:0000256" key="4">
    <source>
        <dbReference type="ARBA" id="ARBA00012180"/>
    </source>
</evidence>
<dbReference type="InterPro" id="IPR003593">
    <property type="entry name" value="AAA+_ATPase"/>
</dbReference>
<evidence type="ECO:0000256" key="14">
    <source>
        <dbReference type="ARBA" id="ARBA00022842"/>
    </source>
</evidence>
<dbReference type="PANTHER" id="PTHR47642:SF5">
    <property type="entry name" value="ATP-DEPENDENT DNA HELICASE"/>
    <property type="match status" value="1"/>
</dbReference>
<dbReference type="EC" id="3.1.26.4" evidence="4"/>
<dbReference type="FunFam" id="3.40.970.10:FF:000002">
    <property type="entry name" value="Ribonuclease H"/>
    <property type="match status" value="1"/>
</dbReference>
<reference evidence="19" key="1">
    <citation type="journal article" date="2020" name="Nature">
        <title>Giant virus diversity and host interactions through global metagenomics.</title>
        <authorList>
            <person name="Schulz F."/>
            <person name="Roux S."/>
            <person name="Paez-Espino D."/>
            <person name="Jungbluth S."/>
            <person name="Walsh D.A."/>
            <person name="Denef V.J."/>
            <person name="McMahon K.D."/>
            <person name="Konstantinidis K.T."/>
            <person name="Eloe-Fadrosh E.A."/>
            <person name="Kyrpides N.C."/>
            <person name="Woyke T."/>
        </authorList>
    </citation>
    <scope>NUCLEOTIDE SEQUENCE</scope>
    <source>
        <strain evidence="19">GVMAG-M-3300023179-4</strain>
    </source>
</reference>
<protein>
    <recommendedName>
        <fullName evidence="5">Ribonuclease H</fullName>
        <ecNumber evidence="4">3.1.26.4</ecNumber>
    </recommendedName>
</protein>
<accession>A0A6C0GZV3</accession>
<comment type="function">
    <text evidence="2">Endonuclease that specifically degrades the RNA of RNA-DNA hybrids.</text>
</comment>
<dbReference type="Gene3D" id="3.40.970.10">
    <property type="entry name" value="Ribonuclease H1, N-terminal domain"/>
    <property type="match status" value="1"/>
</dbReference>
<evidence type="ECO:0000256" key="3">
    <source>
        <dbReference type="ARBA" id="ARBA00005300"/>
    </source>
</evidence>
<keyword evidence="13" id="KW-0067">ATP-binding</keyword>
<dbReference type="GO" id="GO:0000723">
    <property type="term" value="P:telomere maintenance"/>
    <property type="evidence" value="ECO:0007669"/>
    <property type="project" value="InterPro"/>
</dbReference>
<dbReference type="InterPro" id="IPR010285">
    <property type="entry name" value="DNA_helicase_pif1-like_DEAD"/>
</dbReference>
<dbReference type="CDD" id="cd18809">
    <property type="entry name" value="SF1_C_RecD"/>
    <property type="match status" value="1"/>
</dbReference>
<organism evidence="19">
    <name type="scientific">viral metagenome</name>
    <dbReference type="NCBI Taxonomy" id="1070528"/>
    <lineage>
        <taxon>unclassified sequences</taxon>
        <taxon>metagenomes</taxon>
        <taxon>organismal metagenomes</taxon>
    </lineage>
</organism>
<dbReference type="Pfam" id="PF01693">
    <property type="entry name" value="Cauli_VI"/>
    <property type="match status" value="1"/>
</dbReference>
<dbReference type="Gene3D" id="3.40.50.300">
    <property type="entry name" value="P-loop containing nucleotide triphosphate hydrolases"/>
    <property type="match status" value="1"/>
</dbReference>
<dbReference type="PANTHER" id="PTHR47642">
    <property type="entry name" value="ATP-DEPENDENT DNA HELICASE"/>
    <property type="match status" value="1"/>
</dbReference>
<evidence type="ECO:0000256" key="8">
    <source>
        <dbReference type="ARBA" id="ARBA00022741"/>
    </source>
</evidence>
<dbReference type="GO" id="GO:0006281">
    <property type="term" value="P:DNA repair"/>
    <property type="evidence" value="ECO:0007669"/>
    <property type="project" value="InterPro"/>
</dbReference>